<dbReference type="EMBL" id="JBHSOZ010000002">
    <property type="protein sequence ID" value="MFC5711328.1"/>
    <property type="molecule type" value="Genomic_DNA"/>
</dbReference>
<dbReference type="InterPro" id="IPR003660">
    <property type="entry name" value="HAMP_dom"/>
</dbReference>
<keyword evidence="4 6" id="KW-0807">Transducer</keyword>
<protein>
    <submittedName>
        <fullName evidence="10">Methyl-accepting chemotaxis protein</fullName>
    </submittedName>
</protein>
<dbReference type="PANTHER" id="PTHR32089">
    <property type="entry name" value="METHYL-ACCEPTING CHEMOTAXIS PROTEIN MCPB"/>
    <property type="match status" value="1"/>
</dbReference>
<keyword evidence="11" id="KW-1185">Reference proteome</keyword>
<evidence type="ECO:0000256" key="4">
    <source>
        <dbReference type="ARBA" id="ARBA00023224"/>
    </source>
</evidence>
<dbReference type="InterPro" id="IPR004089">
    <property type="entry name" value="MCPsignal_dom"/>
</dbReference>
<keyword evidence="7" id="KW-0812">Transmembrane</keyword>
<feature type="domain" description="Methyl-accepting transducer" evidence="8">
    <location>
        <begin position="274"/>
        <end position="510"/>
    </location>
</feature>
<dbReference type="PROSITE" id="PS50885">
    <property type="entry name" value="HAMP"/>
    <property type="match status" value="1"/>
</dbReference>
<sequence length="560" mass="60863">MKAWKFSSVKAKLLGVFFSVIFIFLLGFSYIYWNQTGIETETMELEHMTDLTFAVEDIEAFFSVQYIELSEQVRAGEMNEERYQEAEAALNESLSYIENNYRNSQQQAFLEELTRYNEEFGLMADSILSGAASNENQILNQLYGVANIAIDRAESFSDLVMVDHQSAEDRLLSLIGEAKFSIFLTFVVATSVGTVLFLLFSIKVSKALKQAVVMANEISQGNLKTEKIEVTTRDEIGSLAASMNEMKENLTTLVGQISSTSTEVAASAEQLTASTEETTRATDEISSSIQQIAGGTEAQLKSATQSSAIITDISKGMERITTNIQDVNSTTQETADRAEKGTEVLHQTISQMTTIEETTSSTSSYVQELGQKSKEIGEIISLINAVSDQTNLLALNAAIEAARAGEHGKGFAVVADEVRKLAEQSGSSAKQINQIIRDIQAGIENSVKSMTEGKIAVKEGMTLVGEAGLSFEEIMKAVQNISRQVEDVTSAVEEVRAGTESVVQTISETTRISNDSSSFSQNVAAAAEEQSASMEEISDATTTLASMAEDLQKSATTFKV</sequence>
<dbReference type="SMART" id="SM00283">
    <property type="entry name" value="MA"/>
    <property type="match status" value="1"/>
</dbReference>
<dbReference type="Proteomes" id="UP001596142">
    <property type="component" value="Unassembled WGS sequence"/>
</dbReference>
<dbReference type="CDD" id="cd06225">
    <property type="entry name" value="HAMP"/>
    <property type="match status" value="1"/>
</dbReference>
<dbReference type="CDD" id="cd11386">
    <property type="entry name" value="MCP_signal"/>
    <property type="match status" value="1"/>
</dbReference>
<feature type="transmembrane region" description="Helical" evidence="7">
    <location>
        <begin position="180"/>
        <end position="200"/>
    </location>
</feature>
<dbReference type="SMART" id="SM00304">
    <property type="entry name" value="HAMP"/>
    <property type="match status" value="2"/>
</dbReference>
<dbReference type="PROSITE" id="PS50111">
    <property type="entry name" value="CHEMOTAXIS_TRANSDUC_2"/>
    <property type="match status" value="1"/>
</dbReference>
<keyword evidence="3 7" id="KW-0472">Membrane</keyword>
<dbReference type="SUPFAM" id="SSF58104">
    <property type="entry name" value="Methyl-accepting chemotaxis protein (MCP) signaling domain"/>
    <property type="match status" value="1"/>
</dbReference>
<evidence type="ECO:0000313" key="10">
    <source>
        <dbReference type="EMBL" id="MFC5711328.1"/>
    </source>
</evidence>
<evidence type="ECO:0000256" key="1">
    <source>
        <dbReference type="ARBA" id="ARBA00004236"/>
    </source>
</evidence>
<dbReference type="Gene3D" id="1.10.287.950">
    <property type="entry name" value="Methyl-accepting chemotaxis protein"/>
    <property type="match status" value="1"/>
</dbReference>
<feature type="domain" description="HAMP" evidence="9">
    <location>
        <begin position="202"/>
        <end position="255"/>
    </location>
</feature>
<gene>
    <name evidence="10" type="ORF">ACFPU1_00885</name>
</gene>
<dbReference type="InterPro" id="IPR004090">
    <property type="entry name" value="Chemotax_Me-accpt_rcpt"/>
</dbReference>
<comment type="similarity">
    <text evidence="5">Belongs to the methyl-accepting chemotaxis (MCP) protein family.</text>
</comment>
<dbReference type="Pfam" id="PF00672">
    <property type="entry name" value="HAMP"/>
    <property type="match status" value="1"/>
</dbReference>
<organism evidence="10 11">
    <name type="scientific">Thalassorhabdus alkalitolerans</name>
    <dbReference type="NCBI Taxonomy" id="2282697"/>
    <lineage>
        <taxon>Bacteria</taxon>
        <taxon>Bacillati</taxon>
        <taxon>Bacillota</taxon>
        <taxon>Bacilli</taxon>
        <taxon>Bacillales</taxon>
        <taxon>Bacillaceae</taxon>
        <taxon>Thalassorhabdus</taxon>
    </lineage>
</organism>
<keyword evidence="7" id="KW-1133">Transmembrane helix</keyword>
<proteinExistence type="inferred from homology"/>
<comment type="subcellular location">
    <subcellularLocation>
        <location evidence="1">Cell membrane</location>
    </subcellularLocation>
</comment>
<dbReference type="PRINTS" id="PR00260">
    <property type="entry name" value="CHEMTRNSDUCR"/>
</dbReference>
<keyword evidence="2" id="KW-1003">Cell membrane</keyword>
<evidence type="ECO:0000256" key="5">
    <source>
        <dbReference type="ARBA" id="ARBA00029447"/>
    </source>
</evidence>
<evidence type="ECO:0000256" key="7">
    <source>
        <dbReference type="SAM" id="Phobius"/>
    </source>
</evidence>
<dbReference type="PANTHER" id="PTHR32089:SF112">
    <property type="entry name" value="LYSOZYME-LIKE PROTEIN-RELATED"/>
    <property type="match status" value="1"/>
</dbReference>
<accession>A0ABW0YLP4</accession>
<evidence type="ECO:0000259" key="8">
    <source>
        <dbReference type="PROSITE" id="PS50111"/>
    </source>
</evidence>
<evidence type="ECO:0000313" key="11">
    <source>
        <dbReference type="Proteomes" id="UP001596142"/>
    </source>
</evidence>
<evidence type="ECO:0000256" key="2">
    <source>
        <dbReference type="ARBA" id="ARBA00022475"/>
    </source>
</evidence>
<reference evidence="11" key="1">
    <citation type="journal article" date="2019" name="Int. J. Syst. Evol. Microbiol.">
        <title>The Global Catalogue of Microorganisms (GCM) 10K type strain sequencing project: providing services to taxonomists for standard genome sequencing and annotation.</title>
        <authorList>
            <consortium name="The Broad Institute Genomics Platform"/>
            <consortium name="The Broad Institute Genome Sequencing Center for Infectious Disease"/>
            <person name="Wu L."/>
            <person name="Ma J."/>
        </authorList>
    </citation>
    <scope>NUCLEOTIDE SEQUENCE [LARGE SCALE GENOMIC DNA]</scope>
    <source>
        <strain evidence="11">CECT 7184</strain>
    </source>
</reference>
<evidence type="ECO:0000256" key="3">
    <source>
        <dbReference type="ARBA" id="ARBA00023136"/>
    </source>
</evidence>
<evidence type="ECO:0000256" key="6">
    <source>
        <dbReference type="PROSITE-ProRule" id="PRU00284"/>
    </source>
</evidence>
<comment type="caution">
    <text evidence="10">The sequence shown here is derived from an EMBL/GenBank/DDBJ whole genome shotgun (WGS) entry which is preliminary data.</text>
</comment>
<evidence type="ECO:0000259" key="9">
    <source>
        <dbReference type="PROSITE" id="PS50885"/>
    </source>
</evidence>
<dbReference type="Gene3D" id="6.10.340.10">
    <property type="match status" value="1"/>
</dbReference>
<dbReference type="Pfam" id="PF00015">
    <property type="entry name" value="MCPsignal"/>
    <property type="match status" value="1"/>
</dbReference>
<name>A0ABW0YLP4_9BACI</name>
<feature type="transmembrane region" description="Helical" evidence="7">
    <location>
        <begin position="12"/>
        <end position="33"/>
    </location>
</feature>
<dbReference type="RefSeq" id="WP_385937393.1">
    <property type="nucleotide sequence ID" value="NZ_JBHSOZ010000002.1"/>
</dbReference>